<keyword evidence="2" id="KW-1185">Reference proteome</keyword>
<proteinExistence type="predicted"/>
<reference evidence="1" key="1">
    <citation type="journal article" date="2021" name="Environ. Microbiol.">
        <title>Gene family expansions and transcriptome signatures uncover fungal adaptations to wood decay.</title>
        <authorList>
            <person name="Hage H."/>
            <person name="Miyauchi S."/>
            <person name="Viragh M."/>
            <person name="Drula E."/>
            <person name="Min B."/>
            <person name="Chaduli D."/>
            <person name="Navarro D."/>
            <person name="Favel A."/>
            <person name="Norest M."/>
            <person name="Lesage-Meessen L."/>
            <person name="Balint B."/>
            <person name="Merenyi Z."/>
            <person name="de Eugenio L."/>
            <person name="Morin E."/>
            <person name="Martinez A.T."/>
            <person name="Baldrian P."/>
            <person name="Stursova M."/>
            <person name="Martinez M.J."/>
            <person name="Novotny C."/>
            <person name="Magnuson J.K."/>
            <person name="Spatafora J.W."/>
            <person name="Maurice S."/>
            <person name="Pangilinan J."/>
            <person name="Andreopoulos W."/>
            <person name="LaButti K."/>
            <person name="Hundley H."/>
            <person name="Na H."/>
            <person name="Kuo A."/>
            <person name="Barry K."/>
            <person name="Lipzen A."/>
            <person name="Henrissat B."/>
            <person name="Riley R."/>
            <person name="Ahrendt S."/>
            <person name="Nagy L.G."/>
            <person name="Grigoriev I.V."/>
            <person name="Martin F."/>
            <person name="Rosso M.N."/>
        </authorList>
    </citation>
    <scope>NUCLEOTIDE SEQUENCE</scope>
    <source>
        <strain evidence="1">CBS 384.51</strain>
    </source>
</reference>
<name>A0ACB8TSW9_9APHY</name>
<evidence type="ECO:0000313" key="2">
    <source>
        <dbReference type="Proteomes" id="UP001055072"/>
    </source>
</evidence>
<dbReference type="Proteomes" id="UP001055072">
    <property type="component" value="Unassembled WGS sequence"/>
</dbReference>
<sequence length="899" mass="97239">MCAHRLPSVPAWTALATRAHSESSEDTTSSYDMQDELAEATAQSSPQTGHKRKEDERRRQSNGPHKKRRLDERINVFNENADDIPASAHAAPVRRALPSRPRPPVPPFTKAPNVAAARRAFEETHGPVPSTSASQHASSPNPRGEGIATQRPVARKSAAIPPPGRRKNHGPPNSGPSRSPVPPPATAPSRMAGNRRSSLSTIDRPEKEQSTVRKRPRAIPRNRSRRRTIAEPIAYIEISDSDEEVPMRPPRSSLRNSRQRARKEIDVIELTDSDEPGVPTSGSLTQHASQHNVKKCTGATSIADAGPPRVSHSEDEIMHPQDAPHSPEQDDFDVADIAMPLPFQQESPSISLDHELGFQTMQKYYSPTASVPADPVPLSESSESPAAEPPTTDTPQRTVDNAGFGSDFLRCHQDYHVHSSDPSTSFHQGSPSAGRLSVADGIQARLTHFRQVTPEENILQLADKGNAHAELQVIASRSSGEVETLVPALDDMALVSSSTSATSDSPLPQNDTNASVAQTIGIEGIDGWSARDGSGVNTSVNRSPSVDEQVEHEVYMEGTSQKAVALANPATPFPQLTVPDLNLSAITSSRKKRSSRSSMKFSYTPIMLSPVSPPFSSGSAPVRSSRATESPLSPSLGRKQRIGIVLPEVRGHLYGDEGGFFKAVFKNKSKSPTAVRKAQSSQADSPDSHTSTSVSPKPATRLGASPRLPSPPGYSVEAELLPSVYPAFEIEQPERTSVSRPQSPLTSAEHFDNHSIQAPSLQVPSLSRTEAANNSTGTASVAMTSIGRPKKPALPIPRVNRVLINTIAQVQLKHATQQGQLIDLTMDDSEPEDGFPTELLANPPILSSEPEELNAEPKEDIYMNVNLKGSQCKFIHPLPRCMRHTKRTLWIMTRSLPSS</sequence>
<comment type="caution">
    <text evidence="1">The sequence shown here is derived from an EMBL/GenBank/DDBJ whole genome shotgun (WGS) entry which is preliminary data.</text>
</comment>
<organism evidence="1 2">
    <name type="scientific">Irpex rosettiformis</name>
    <dbReference type="NCBI Taxonomy" id="378272"/>
    <lineage>
        <taxon>Eukaryota</taxon>
        <taxon>Fungi</taxon>
        <taxon>Dikarya</taxon>
        <taxon>Basidiomycota</taxon>
        <taxon>Agaricomycotina</taxon>
        <taxon>Agaricomycetes</taxon>
        <taxon>Polyporales</taxon>
        <taxon>Irpicaceae</taxon>
        <taxon>Irpex</taxon>
    </lineage>
</organism>
<dbReference type="EMBL" id="MU274934">
    <property type="protein sequence ID" value="KAI0085132.1"/>
    <property type="molecule type" value="Genomic_DNA"/>
</dbReference>
<evidence type="ECO:0000313" key="1">
    <source>
        <dbReference type="EMBL" id="KAI0085132.1"/>
    </source>
</evidence>
<protein>
    <submittedName>
        <fullName evidence="1">Uncharacterized protein</fullName>
    </submittedName>
</protein>
<gene>
    <name evidence="1" type="ORF">BDY19DRAFT_457605</name>
</gene>
<accession>A0ACB8TSW9</accession>